<reference evidence="3" key="1">
    <citation type="submission" date="2023-07" db="EMBL/GenBank/DDBJ databases">
        <authorList>
            <consortium name="AG Swart"/>
            <person name="Singh M."/>
            <person name="Singh A."/>
            <person name="Seah K."/>
            <person name="Emmerich C."/>
        </authorList>
    </citation>
    <scope>NUCLEOTIDE SEQUENCE</scope>
    <source>
        <strain evidence="3">DP1</strain>
    </source>
</reference>
<keyword evidence="1" id="KW-0175">Coiled coil</keyword>
<feature type="region of interest" description="Disordered" evidence="2">
    <location>
        <begin position="1"/>
        <end position="44"/>
    </location>
</feature>
<keyword evidence="4" id="KW-1185">Reference proteome</keyword>
<evidence type="ECO:0000256" key="2">
    <source>
        <dbReference type="SAM" id="MobiDB-lite"/>
    </source>
</evidence>
<gene>
    <name evidence="3" type="ORF">ECRASSUSDP1_LOCUS23511</name>
</gene>
<proteinExistence type="predicted"/>
<dbReference type="EMBL" id="CAMPGE010024185">
    <property type="protein sequence ID" value="CAI2382044.1"/>
    <property type="molecule type" value="Genomic_DNA"/>
</dbReference>
<dbReference type="AlphaFoldDB" id="A0AAD1Y078"/>
<comment type="caution">
    <text evidence="3">The sequence shown here is derived from an EMBL/GenBank/DDBJ whole genome shotgun (WGS) entry which is preliminary data.</text>
</comment>
<feature type="compositionally biased region" description="Polar residues" evidence="2">
    <location>
        <begin position="1"/>
        <end position="10"/>
    </location>
</feature>
<feature type="compositionally biased region" description="Polar residues" evidence="2">
    <location>
        <begin position="411"/>
        <end position="424"/>
    </location>
</feature>
<name>A0AAD1Y078_EUPCR</name>
<feature type="coiled-coil region" evidence="1">
    <location>
        <begin position="181"/>
        <end position="338"/>
    </location>
</feature>
<accession>A0AAD1Y078</accession>
<feature type="compositionally biased region" description="Basic and acidic residues" evidence="2">
    <location>
        <begin position="11"/>
        <end position="25"/>
    </location>
</feature>
<evidence type="ECO:0000313" key="4">
    <source>
        <dbReference type="Proteomes" id="UP001295684"/>
    </source>
</evidence>
<feature type="compositionally biased region" description="Basic and acidic residues" evidence="2">
    <location>
        <begin position="462"/>
        <end position="483"/>
    </location>
</feature>
<feature type="region of interest" description="Disordered" evidence="2">
    <location>
        <begin position="407"/>
        <end position="430"/>
    </location>
</feature>
<sequence>MQSDHSQSSNNDEKNGRKGDKETSLDRNSNSYQSNQKLKDTAVEDSVEIKTIETEREEALEIKFNIIACDCDNAEHENAPTEVTLKDKISQQEESILTLRKELEHKESDIEKMKETFANKIQIFHDLLEKRNNEVKRLTSQSSNSLPPSETYTKEGDQSLENVAKNHSPSSNISLDSKKIIEGLNKRVSTLITENKSLKNDIGTLLDFKNELEQLADQQNDQINTLNSTIAQLNSKAHNTEEIIQENKQLNAQIDSMTDTMQFLENENKVKADEIEELNKDIKHLMDLRAEMKKKAFKDEQKIKGLQQVVIKDLKTKLSKKKEEIKILKDMLGSATKQSKILSSENLRLKKKFNDYKERCQHNKSTLVRKLKRENRKGAISHTKKSNRNLQDDHFYGLKGIVGTNEDDNSPKFQESMISKPQNKQKFKSPNAPTLDQIVIINNHEYLGKLHPPLYKKKRNEGRRTPRRSHENEIKNSKSEERLGQRYIHVEDSKERLMKNEQDPRFTFNDRKDSKATDISEKSFKDKYDRVYDTYVGNISSVPGYKNRSSGVKAVMNLNQAQYSFNHPASMESIPKVVSYNQNGSKINSIGLGKTPKLKKIKNLRKYGPNIVRRNDMIKYFTPQKETSKF</sequence>
<feature type="compositionally biased region" description="Polar residues" evidence="2">
    <location>
        <begin position="138"/>
        <end position="151"/>
    </location>
</feature>
<feature type="coiled-coil region" evidence="1">
    <location>
        <begin position="89"/>
        <end position="116"/>
    </location>
</feature>
<protein>
    <submittedName>
        <fullName evidence="3">Uncharacterized protein</fullName>
    </submittedName>
</protein>
<feature type="region of interest" description="Disordered" evidence="2">
    <location>
        <begin position="456"/>
        <end position="483"/>
    </location>
</feature>
<evidence type="ECO:0000313" key="3">
    <source>
        <dbReference type="EMBL" id="CAI2382044.1"/>
    </source>
</evidence>
<dbReference type="Proteomes" id="UP001295684">
    <property type="component" value="Unassembled WGS sequence"/>
</dbReference>
<feature type="region of interest" description="Disordered" evidence="2">
    <location>
        <begin position="136"/>
        <end position="157"/>
    </location>
</feature>
<organism evidence="3 4">
    <name type="scientific">Euplotes crassus</name>
    <dbReference type="NCBI Taxonomy" id="5936"/>
    <lineage>
        <taxon>Eukaryota</taxon>
        <taxon>Sar</taxon>
        <taxon>Alveolata</taxon>
        <taxon>Ciliophora</taxon>
        <taxon>Intramacronucleata</taxon>
        <taxon>Spirotrichea</taxon>
        <taxon>Hypotrichia</taxon>
        <taxon>Euplotida</taxon>
        <taxon>Euplotidae</taxon>
        <taxon>Moneuplotes</taxon>
    </lineage>
</organism>
<feature type="compositionally biased region" description="Polar residues" evidence="2">
    <location>
        <begin position="26"/>
        <end position="36"/>
    </location>
</feature>
<evidence type="ECO:0000256" key="1">
    <source>
        <dbReference type="SAM" id="Coils"/>
    </source>
</evidence>